<dbReference type="SUPFAM" id="SSF48371">
    <property type="entry name" value="ARM repeat"/>
    <property type="match status" value="1"/>
</dbReference>
<sequence>MALQFHRESLRRDAPEVYDFWFQQTKKTSAELDHVFDHDWEILAGASSADFVDFPIWVAYLFVPLPQTICVLFNHRMGFGCSKRAQGICTRQHGCLYCESIPTARIPQQSPSHGMFLVEDPCLRKRKYDKEMSELVLKNRSTEKDVTQAIQRCMGATIWWRIRRPGIRSDPTRRDQLPVAMAVTNNAIFGDFVKVRSLLNKICPDNLKTIVERLATIELNKAEELEIVIRIIFQKALAEPHYCETYADMVFALRTRYPEFRP</sequence>
<dbReference type="EMBL" id="CAJNNW010036361">
    <property type="protein sequence ID" value="CAE8733580.1"/>
    <property type="molecule type" value="Genomic_DNA"/>
</dbReference>
<keyword evidence="2" id="KW-0396">Initiation factor</keyword>
<dbReference type="InterPro" id="IPR016024">
    <property type="entry name" value="ARM-type_fold"/>
</dbReference>
<dbReference type="GO" id="GO:0016281">
    <property type="term" value="C:eukaryotic translation initiation factor 4F complex"/>
    <property type="evidence" value="ECO:0007669"/>
    <property type="project" value="TreeGrafter"/>
</dbReference>
<dbReference type="PANTHER" id="PTHR23253:SF9">
    <property type="entry name" value="EUKARYOTIC TRANSLATION INITIATION FACTOR 4 GAMMA 2"/>
    <property type="match status" value="1"/>
</dbReference>
<feature type="domain" description="MIF4G" evidence="4">
    <location>
        <begin position="194"/>
        <end position="261"/>
    </location>
</feature>
<dbReference type="Pfam" id="PF02854">
    <property type="entry name" value="MIF4G"/>
    <property type="match status" value="1"/>
</dbReference>
<accession>A0A813LN03</accession>
<name>A0A813LN03_POLGL</name>
<dbReference type="GO" id="GO:0003729">
    <property type="term" value="F:mRNA binding"/>
    <property type="evidence" value="ECO:0007669"/>
    <property type="project" value="TreeGrafter"/>
</dbReference>
<evidence type="ECO:0000256" key="3">
    <source>
        <dbReference type="ARBA" id="ARBA00022917"/>
    </source>
</evidence>
<proteinExistence type="inferred from homology"/>
<dbReference type="GO" id="GO:0003743">
    <property type="term" value="F:translation initiation factor activity"/>
    <property type="evidence" value="ECO:0007669"/>
    <property type="project" value="UniProtKB-KW"/>
</dbReference>
<reference evidence="5" key="1">
    <citation type="submission" date="2021-02" db="EMBL/GenBank/DDBJ databases">
        <authorList>
            <person name="Dougan E. K."/>
            <person name="Rhodes N."/>
            <person name="Thang M."/>
            <person name="Chan C."/>
        </authorList>
    </citation>
    <scope>NUCLEOTIDE SEQUENCE</scope>
</reference>
<evidence type="ECO:0000256" key="1">
    <source>
        <dbReference type="ARBA" id="ARBA00005775"/>
    </source>
</evidence>
<organism evidence="5 6">
    <name type="scientific">Polarella glacialis</name>
    <name type="common">Dinoflagellate</name>
    <dbReference type="NCBI Taxonomy" id="89957"/>
    <lineage>
        <taxon>Eukaryota</taxon>
        <taxon>Sar</taxon>
        <taxon>Alveolata</taxon>
        <taxon>Dinophyceae</taxon>
        <taxon>Suessiales</taxon>
        <taxon>Suessiaceae</taxon>
        <taxon>Polarella</taxon>
    </lineage>
</organism>
<dbReference type="InterPro" id="IPR003890">
    <property type="entry name" value="MIF4G-like_typ-3"/>
</dbReference>
<protein>
    <recommendedName>
        <fullName evidence="4">MIF4G domain-containing protein</fullName>
    </recommendedName>
</protein>
<evidence type="ECO:0000313" key="5">
    <source>
        <dbReference type="EMBL" id="CAE8733580.1"/>
    </source>
</evidence>
<keyword evidence="3" id="KW-0648">Protein biosynthesis</keyword>
<dbReference type="Proteomes" id="UP000626109">
    <property type="component" value="Unassembled WGS sequence"/>
</dbReference>
<evidence type="ECO:0000256" key="2">
    <source>
        <dbReference type="ARBA" id="ARBA00022540"/>
    </source>
</evidence>
<feature type="non-terminal residue" evidence="5">
    <location>
        <position position="1"/>
    </location>
</feature>
<dbReference type="Gene3D" id="1.25.40.180">
    <property type="match status" value="1"/>
</dbReference>
<gene>
    <name evidence="5" type="ORF">PGLA2088_LOCUS46894</name>
</gene>
<evidence type="ECO:0000313" key="6">
    <source>
        <dbReference type="Proteomes" id="UP000626109"/>
    </source>
</evidence>
<comment type="similarity">
    <text evidence="1">Belongs to the eukaryotic initiation factor 4G family.</text>
</comment>
<evidence type="ECO:0000259" key="4">
    <source>
        <dbReference type="Pfam" id="PF02854"/>
    </source>
</evidence>
<dbReference type="AlphaFoldDB" id="A0A813LN03"/>
<dbReference type="PANTHER" id="PTHR23253">
    <property type="entry name" value="EUKARYOTIC TRANSLATION INITIATION FACTOR 4 GAMMA"/>
    <property type="match status" value="1"/>
</dbReference>
<comment type="caution">
    <text evidence="5">The sequence shown here is derived from an EMBL/GenBank/DDBJ whole genome shotgun (WGS) entry which is preliminary data.</text>
</comment>